<dbReference type="PROSITE" id="PS01124">
    <property type="entry name" value="HTH_ARAC_FAMILY_2"/>
    <property type="match status" value="1"/>
</dbReference>
<keyword evidence="2" id="KW-0238">DNA-binding</keyword>
<dbReference type="AlphaFoldDB" id="A0A5C5WI11"/>
<evidence type="ECO:0000256" key="1">
    <source>
        <dbReference type="ARBA" id="ARBA00023015"/>
    </source>
</evidence>
<evidence type="ECO:0000313" key="5">
    <source>
        <dbReference type="EMBL" id="TWT50436.1"/>
    </source>
</evidence>
<dbReference type="InterPro" id="IPR018060">
    <property type="entry name" value="HTH_AraC"/>
</dbReference>
<name>A0A5C5WI11_9BACT</name>
<dbReference type="PROSITE" id="PS00041">
    <property type="entry name" value="HTH_ARAC_FAMILY_1"/>
    <property type="match status" value="1"/>
</dbReference>
<dbReference type="GO" id="GO:0003700">
    <property type="term" value="F:DNA-binding transcription factor activity"/>
    <property type="evidence" value="ECO:0007669"/>
    <property type="project" value="InterPro"/>
</dbReference>
<dbReference type="Gene3D" id="1.10.10.60">
    <property type="entry name" value="Homeodomain-like"/>
    <property type="match status" value="2"/>
</dbReference>
<sequence>MKPAFEKLVPRSGESFRCFDRSELSSPAKWHRHPEIELTYVPRGSGSRIVGDHIDSYTDRDLVLLGSELPHTWTSDEYLGQTYDRHHAIVTQFHPEFLGFEFFACGEMTQVAGLLQRSQRGIWFPPKVAASVGQKLDKLIASEGAARLLLLISILDELSRCADAVALATAAFRVSSGAATGSARETRIQKVCDHIGDRLDDPELTLKSLAELAGMNSSAFTRFFKQSTGRTPSAYIGELRIGLACRLLTDTDDTILSICHQSGFSNLSNFNRRFQQMRSMTPREYRSNFRVVT</sequence>
<dbReference type="Proteomes" id="UP000316598">
    <property type="component" value="Unassembled WGS sequence"/>
</dbReference>
<feature type="domain" description="HTH araC/xylS-type" evidence="4">
    <location>
        <begin position="189"/>
        <end position="288"/>
    </location>
</feature>
<evidence type="ECO:0000259" key="4">
    <source>
        <dbReference type="PROSITE" id="PS01124"/>
    </source>
</evidence>
<dbReference type="InterPro" id="IPR009057">
    <property type="entry name" value="Homeodomain-like_sf"/>
</dbReference>
<keyword evidence="1" id="KW-0805">Transcription regulation</keyword>
<gene>
    <name evidence="5" type="primary">tetD</name>
    <name evidence="5" type="ORF">Pla22_31790</name>
</gene>
<dbReference type="SUPFAM" id="SSF46689">
    <property type="entry name" value="Homeodomain-like"/>
    <property type="match status" value="2"/>
</dbReference>
<keyword evidence="6" id="KW-1185">Reference proteome</keyword>
<evidence type="ECO:0000256" key="2">
    <source>
        <dbReference type="ARBA" id="ARBA00023125"/>
    </source>
</evidence>
<dbReference type="InterPro" id="IPR018062">
    <property type="entry name" value="HTH_AraC-typ_CS"/>
</dbReference>
<dbReference type="SMART" id="SM00342">
    <property type="entry name" value="HTH_ARAC"/>
    <property type="match status" value="1"/>
</dbReference>
<dbReference type="EMBL" id="SJPI01000002">
    <property type="protein sequence ID" value="TWT50436.1"/>
    <property type="molecule type" value="Genomic_DNA"/>
</dbReference>
<protein>
    <submittedName>
        <fullName evidence="5">Transposon Tn10 TetD protein</fullName>
    </submittedName>
</protein>
<reference evidence="5 6" key="1">
    <citation type="submission" date="2019-02" db="EMBL/GenBank/DDBJ databases">
        <title>Deep-cultivation of Planctomycetes and their phenomic and genomic characterization uncovers novel biology.</title>
        <authorList>
            <person name="Wiegand S."/>
            <person name="Jogler M."/>
            <person name="Boedeker C."/>
            <person name="Pinto D."/>
            <person name="Vollmers J."/>
            <person name="Rivas-Marin E."/>
            <person name="Kohn T."/>
            <person name="Peeters S.H."/>
            <person name="Heuer A."/>
            <person name="Rast P."/>
            <person name="Oberbeckmann S."/>
            <person name="Bunk B."/>
            <person name="Jeske O."/>
            <person name="Meyerdierks A."/>
            <person name="Storesund J.E."/>
            <person name="Kallscheuer N."/>
            <person name="Luecker S."/>
            <person name="Lage O.M."/>
            <person name="Pohl T."/>
            <person name="Merkel B.J."/>
            <person name="Hornburger P."/>
            <person name="Mueller R.-W."/>
            <person name="Bruemmer F."/>
            <person name="Labrenz M."/>
            <person name="Spormann A.M."/>
            <person name="Op Den Camp H."/>
            <person name="Overmann J."/>
            <person name="Amann R."/>
            <person name="Jetten M.S.M."/>
            <person name="Mascher T."/>
            <person name="Medema M.H."/>
            <person name="Devos D.P."/>
            <person name="Kaster A.-K."/>
            <person name="Ovreas L."/>
            <person name="Rohde M."/>
            <person name="Galperin M.Y."/>
            <person name="Jogler C."/>
        </authorList>
    </citation>
    <scope>NUCLEOTIDE SEQUENCE [LARGE SCALE GENOMIC DNA]</scope>
    <source>
        <strain evidence="5 6">Pla22</strain>
    </source>
</reference>
<dbReference type="Pfam" id="PF12833">
    <property type="entry name" value="HTH_18"/>
    <property type="match status" value="1"/>
</dbReference>
<dbReference type="RefSeq" id="WP_146515665.1">
    <property type="nucleotide sequence ID" value="NZ_SJPI01000002.1"/>
</dbReference>
<accession>A0A5C5WI11</accession>
<dbReference type="OrthoDB" id="9778008at2"/>
<comment type="caution">
    <text evidence="5">The sequence shown here is derived from an EMBL/GenBank/DDBJ whole genome shotgun (WGS) entry which is preliminary data.</text>
</comment>
<organism evidence="5 6">
    <name type="scientific">Rubripirellula amarantea</name>
    <dbReference type="NCBI Taxonomy" id="2527999"/>
    <lineage>
        <taxon>Bacteria</taxon>
        <taxon>Pseudomonadati</taxon>
        <taxon>Planctomycetota</taxon>
        <taxon>Planctomycetia</taxon>
        <taxon>Pirellulales</taxon>
        <taxon>Pirellulaceae</taxon>
        <taxon>Rubripirellula</taxon>
    </lineage>
</organism>
<proteinExistence type="predicted"/>
<dbReference type="PANTHER" id="PTHR43280">
    <property type="entry name" value="ARAC-FAMILY TRANSCRIPTIONAL REGULATOR"/>
    <property type="match status" value="1"/>
</dbReference>
<evidence type="ECO:0000313" key="6">
    <source>
        <dbReference type="Proteomes" id="UP000316598"/>
    </source>
</evidence>
<dbReference type="CDD" id="cd06976">
    <property type="entry name" value="cupin_MtlR-like_N"/>
    <property type="match status" value="1"/>
</dbReference>
<dbReference type="InterPro" id="IPR011051">
    <property type="entry name" value="RmlC_Cupin_sf"/>
</dbReference>
<keyword evidence="3" id="KW-0804">Transcription</keyword>
<dbReference type="GO" id="GO:0043565">
    <property type="term" value="F:sequence-specific DNA binding"/>
    <property type="evidence" value="ECO:0007669"/>
    <property type="project" value="InterPro"/>
</dbReference>
<dbReference type="PANTHER" id="PTHR43280:SF27">
    <property type="entry name" value="TRANSCRIPTIONAL REGULATOR MTLR"/>
    <property type="match status" value="1"/>
</dbReference>
<dbReference type="SUPFAM" id="SSF51182">
    <property type="entry name" value="RmlC-like cupins"/>
    <property type="match status" value="1"/>
</dbReference>
<evidence type="ECO:0000256" key="3">
    <source>
        <dbReference type="ARBA" id="ARBA00023163"/>
    </source>
</evidence>